<proteinExistence type="predicted"/>
<sequence length="66" mass="6246">MSRAKRTGPRCVSVGSGDSSVIIYVGGGSASVGGSSVSGGNSISISGAAAAASLWSVEASLWAATV</sequence>
<evidence type="ECO:0000313" key="1">
    <source>
        <dbReference type="EMBL" id="ETL83210.1"/>
    </source>
</evidence>
<feature type="non-terminal residue" evidence="1">
    <location>
        <position position="66"/>
    </location>
</feature>
<organism evidence="1">
    <name type="scientific">Phytophthora nicotianae</name>
    <name type="common">Potato buckeye rot agent</name>
    <name type="synonym">Phytophthora parasitica</name>
    <dbReference type="NCBI Taxonomy" id="4792"/>
    <lineage>
        <taxon>Eukaryota</taxon>
        <taxon>Sar</taxon>
        <taxon>Stramenopiles</taxon>
        <taxon>Oomycota</taxon>
        <taxon>Peronosporomycetes</taxon>
        <taxon>Peronosporales</taxon>
        <taxon>Peronosporaceae</taxon>
        <taxon>Phytophthora</taxon>
    </lineage>
</organism>
<dbReference type="Proteomes" id="UP000054423">
    <property type="component" value="Unassembled WGS sequence"/>
</dbReference>
<name>W2KFS2_PHYNI</name>
<reference evidence="1" key="1">
    <citation type="submission" date="2013-11" db="EMBL/GenBank/DDBJ databases">
        <title>The Genome Sequence of Phytophthora parasitica CHvinca01.</title>
        <authorList>
            <consortium name="The Broad Institute Genomics Platform"/>
            <person name="Russ C."/>
            <person name="Tyler B."/>
            <person name="Panabieres F."/>
            <person name="Shan W."/>
            <person name="Tripathy S."/>
            <person name="Grunwald N."/>
            <person name="Machado M."/>
            <person name="Johnson C.S."/>
            <person name="Arredondo F."/>
            <person name="Hong C."/>
            <person name="Coffey M."/>
            <person name="Young S.K."/>
            <person name="Zeng Q."/>
            <person name="Gargeya S."/>
            <person name="Fitzgerald M."/>
            <person name="Abouelleil A."/>
            <person name="Alvarado L."/>
            <person name="Chapman S.B."/>
            <person name="Gainer-Dewar J."/>
            <person name="Goldberg J."/>
            <person name="Griggs A."/>
            <person name="Gujja S."/>
            <person name="Hansen M."/>
            <person name="Howarth C."/>
            <person name="Imamovic A."/>
            <person name="Ireland A."/>
            <person name="Larimer J."/>
            <person name="McCowan C."/>
            <person name="Murphy C."/>
            <person name="Pearson M."/>
            <person name="Poon T.W."/>
            <person name="Priest M."/>
            <person name="Roberts A."/>
            <person name="Saif S."/>
            <person name="Shea T."/>
            <person name="Sykes S."/>
            <person name="Wortman J."/>
            <person name="Nusbaum C."/>
            <person name="Birren B."/>
        </authorList>
    </citation>
    <scope>NUCLEOTIDE SEQUENCE [LARGE SCALE GENOMIC DNA]</scope>
    <source>
        <strain evidence="1">CHvinca01</strain>
    </source>
</reference>
<protein>
    <submittedName>
        <fullName evidence="1">Uncharacterized protein</fullName>
    </submittedName>
</protein>
<dbReference type="AlphaFoldDB" id="W2KFS2"/>
<dbReference type="EMBL" id="KI682079">
    <property type="protein sequence ID" value="ETL83210.1"/>
    <property type="molecule type" value="Genomic_DNA"/>
</dbReference>
<accession>W2KFS2</accession>
<gene>
    <name evidence="1" type="ORF">L917_16795</name>
</gene>